<dbReference type="Proteomes" id="UP000320244">
    <property type="component" value="Unassembled WGS sequence"/>
</dbReference>
<dbReference type="InterPro" id="IPR011008">
    <property type="entry name" value="Dimeric_a/b-barrel"/>
</dbReference>
<accession>A0A563E9M7</accession>
<feature type="domain" description="ABM" evidence="1">
    <location>
        <begin position="2"/>
        <end position="92"/>
    </location>
</feature>
<comment type="caution">
    <text evidence="2">The sequence shown here is derived from an EMBL/GenBank/DDBJ whole genome shotgun (WGS) entry which is preliminary data.</text>
</comment>
<dbReference type="OrthoDB" id="8452260at2"/>
<reference evidence="2 3" key="2">
    <citation type="submission" date="2019-08" db="EMBL/GenBank/DDBJ databases">
        <title>Jejuicoccus antrihumi gen. nov., sp. nov., a new member of the family Dermacoccaceae isolated from a cave.</title>
        <authorList>
            <person name="Schumann P."/>
            <person name="Kim I.S."/>
        </authorList>
    </citation>
    <scope>NUCLEOTIDE SEQUENCE [LARGE SCALE GENOMIC DNA]</scope>
    <source>
        <strain evidence="2 3">C5-26</strain>
    </source>
</reference>
<name>A0A563E9M7_9MICO</name>
<dbReference type="SUPFAM" id="SSF54909">
    <property type="entry name" value="Dimeric alpha+beta barrel"/>
    <property type="match status" value="1"/>
</dbReference>
<keyword evidence="2" id="KW-0560">Oxidoreductase</keyword>
<dbReference type="RefSeq" id="WP_146314715.1">
    <property type="nucleotide sequence ID" value="NZ_VCQV01000001.1"/>
</dbReference>
<dbReference type="PANTHER" id="PTHR33336">
    <property type="entry name" value="QUINOL MONOOXYGENASE YGIN-RELATED"/>
    <property type="match status" value="1"/>
</dbReference>
<dbReference type="EMBL" id="VCQV01000001">
    <property type="protein sequence ID" value="TWP38933.1"/>
    <property type="molecule type" value="Genomic_DNA"/>
</dbReference>
<evidence type="ECO:0000313" key="3">
    <source>
        <dbReference type="Proteomes" id="UP000320244"/>
    </source>
</evidence>
<proteinExistence type="predicted"/>
<dbReference type="PANTHER" id="PTHR33336:SF3">
    <property type="entry name" value="ABM DOMAIN-CONTAINING PROTEIN"/>
    <property type="match status" value="1"/>
</dbReference>
<keyword evidence="3" id="KW-1185">Reference proteome</keyword>
<gene>
    <name evidence="2" type="ORF">FGL98_00580</name>
</gene>
<dbReference type="Gene3D" id="3.30.70.100">
    <property type="match status" value="1"/>
</dbReference>
<evidence type="ECO:0000259" key="1">
    <source>
        <dbReference type="PROSITE" id="PS51725"/>
    </source>
</evidence>
<dbReference type="InterPro" id="IPR007138">
    <property type="entry name" value="ABM_dom"/>
</dbReference>
<dbReference type="Pfam" id="PF03992">
    <property type="entry name" value="ABM"/>
    <property type="match status" value="1"/>
</dbReference>
<dbReference type="GO" id="GO:0004497">
    <property type="term" value="F:monooxygenase activity"/>
    <property type="evidence" value="ECO:0007669"/>
    <property type="project" value="UniProtKB-KW"/>
</dbReference>
<reference evidence="2 3" key="1">
    <citation type="submission" date="2019-05" db="EMBL/GenBank/DDBJ databases">
        <authorList>
            <person name="Lee S.D."/>
        </authorList>
    </citation>
    <scope>NUCLEOTIDE SEQUENCE [LARGE SCALE GENOMIC DNA]</scope>
    <source>
        <strain evidence="2 3">C5-26</strain>
    </source>
</reference>
<evidence type="ECO:0000313" key="2">
    <source>
        <dbReference type="EMBL" id="TWP38933.1"/>
    </source>
</evidence>
<protein>
    <submittedName>
        <fullName evidence="2">Antibiotic biosynthesis monooxygenase</fullName>
    </submittedName>
</protein>
<sequence length="108" mass="12464">MIFIVAKFQVLPAHADEWPEISKRFTDAVRSEPGNLWFDWSRSLDDPNEYTLVEAFKDEDAGTVHVQSDHFKRAQEWLPQHLEKTPRVINTNIGQDDWSLLGEMAVPG</sequence>
<keyword evidence="2" id="KW-0503">Monooxygenase</keyword>
<organism evidence="2 3">
    <name type="scientific">Leekyejoonella antrihumi</name>
    <dbReference type="NCBI Taxonomy" id="1660198"/>
    <lineage>
        <taxon>Bacteria</taxon>
        <taxon>Bacillati</taxon>
        <taxon>Actinomycetota</taxon>
        <taxon>Actinomycetes</taxon>
        <taxon>Micrococcales</taxon>
        <taxon>Dermacoccaceae</taxon>
        <taxon>Leekyejoonella</taxon>
    </lineage>
</organism>
<dbReference type="InterPro" id="IPR050744">
    <property type="entry name" value="AI-2_Isomerase_LsrG"/>
</dbReference>
<dbReference type="AlphaFoldDB" id="A0A563E9M7"/>
<dbReference type="PROSITE" id="PS51725">
    <property type="entry name" value="ABM"/>
    <property type="match status" value="1"/>
</dbReference>